<evidence type="ECO:0000256" key="2">
    <source>
        <dbReference type="ARBA" id="ARBA00022490"/>
    </source>
</evidence>
<feature type="compositionally biased region" description="Low complexity" evidence="4">
    <location>
        <begin position="333"/>
        <end position="345"/>
    </location>
</feature>
<dbReference type="EMBL" id="OU892283">
    <property type="protein sequence ID" value="CAH1133114.1"/>
    <property type="molecule type" value="Genomic_DNA"/>
</dbReference>
<keyword evidence="3" id="KW-0694">RNA-binding</keyword>
<dbReference type="AlphaFoldDB" id="A0A9P0DIY7"/>
<gene>
    <name evidence="6" type="ORF">CEUTPL_LOCUS11586</name>
</gene>
<dbReference type="PANTHER" id="PTHR12357">
    <property type="entry name" value="YTH YT521-B HOMOLOGY DOMAIN-CONTAINING"/>
    <property type="match status" value="1"/>
</dbReference>
<feature type="compositionally biased region" description="Polar residues" evidence="4">
    <location>
        <begin position="13"/>
        <end position="22"/>
    </location>
</feature>
<dbReference type="FunFam" id="3.10.590.10:FF:000001">
    <property type="entry name" value="YTH domain family 1, isoform CRA_a"/>
    <property type="match status" value="1"/>
</dbReference>
<keyword evidence="7" id="KW-1185">Reference proteome</keyword>
<proteinExistence type="predicted"/>
<accession>A0A9P0DIY7</accession>
<feature type="region of interest" description="Disordered" evidence="4">
    <location>
        <begin position="195"/>
        <end position="359"/>
    </location>
</feature>
<evidence type="ECO:0000313" key="6">
    <source>
        <dbReference type="EMBL" id="CAH1133114.1"/>
    </source>
</evidence>
<dbReference type="GO" id="GO:0003729">
    <property type="term" value="F:mRNA binding"/>
    <property type="evidence" value="ECO:0007669"/>
    <property type="project" value="TreeGrafter"/>
</dbReference>
<organism evidence="6 7">
    <name type="scientific">Ceutorhynchus assimilis</name>
    <name type="common">cabbage seed weevil</name>
    <dbReference type="NCBI Taxonomy" id="467358"/>
    <lineage>
        <taxon>Eukaryota</taxon>
        <taxon>Metazoa</taxon>
        <taxon>Ecdysozoa</taxon>
        <taxon>Arthropoda</taxon>
        <taxon>Hexapoda</taxon>
        <taxon>Insecta</taxon>
        <taxon>Pterygota</taxon>
        <taxon>Neoptera</taxon>
        <taxon>Endopterygota</taxon>
        <taxon>Coleoptera</taxon>
        <taxon>Polyphaga</taxon>
        <taxon>Cucujiformia</taxon>
        <taxon>Curculionidae</taxon>
        <taxon>Ceutorhynchinae</taxon>
        <taxon>Ceutorhynchus</taxon>
    </lineage>
</organism>
<feature type="compositionally biased region" description="Basic and acidic residues" evidence="4">
    <location>
        <begin position="613"/>
        <end position="642"/>
    </location>
</feature>
<evidence type="ECO:0000256" key="1">
    <source>
        <dbReference type="ARBA" id="ARBA00004496"/>
    </source>
</evidence>
<feature type="compositionally biased region" description="Polar residues" evidence="4">
    <location>
        <begin position="346"/>
        <end position="359"/>
    </location>
</feature>
<feature type="compositionally biased region" description="Gly residues" evidence="4">
    <location>
        <begin position="656"/>
        <end position="666"/>
    </location>
</feature>
<reference evidence="6" key="1">
    <citation type="submission" date="2022-01" db="EMBL/GenBank/DDBJ databases">
        <authorList>
            <person name="King R."/>
        </authorList>
    </citation>
    <scope>NUCLEOTIDE SEQUENCE</scope>
</reference>
<feature type="domain" description="YTH" evidence="5">
    <location>
        <begin position="407"/>
        <end position="541"/>
    </location>
</feature>
<feature type="compositionally biased region" description="Pro residues" evidence="4">
    <location>
        <begin position="318"/>
        <end position="332"/>
    </location>
</feature>
<dbReference type="GO" id="GO:0005737">
    <property type="term" value="C:cytoplasm"/>
    <property type="evidence" value="ECO:0007669"/>
    <property type="project" value="UniProtKB-SubCell"/>
</dbReference>
<keyword evidence="2" id="KW-0963">Cytoplasm</keyword>
<dbReference type="PROSITE" id="PS50882">
    <property type="entry name" value="YTH"/>
    <property type="match status" value="1"/>
</dbReference>
<evidence type="ECO:0000313" key="7">
    <source>
        <dbReference type="Proteomes" id="UP001152799"/>
    </source>
</evidence>
<protein>
    <recommendedName>
        <fullName evidence="5">YTH domain-containing protein</fullName>
    </recommendedName>
</protein>
<evidence type="ECO:0000256" key="4">
    <source>
        <dbReference type="SAM" id="MobiDB-lite"/>
    </source>
</evidence>
<evidence type="ECO:0000256" key="3">
    <source>
        <dbReference type="ARBA" id="ARBA00022884"/>
    </source>
</evidence>
<sequence length="666" mass="73644">MSAGVSDQRMKGQGNQVSNGSKEQIGAGEGAAGSEEFEPWRTQQQNSAAHTAYGATVPISSATDIYNMSTAGYYGSGGPYPYQAYGDGTWSNGTDVTFLSSYPQDYSMDGMFGPSTTFSTAAFQAGHPSSFNYFPSHSNGGDYNTWGNQLGGQQQQQQRKYEDYYRDPQQNIYTQALPQDNSLKAVEHAMQNLELKSSSDSKDLGQQQKKATWASIASQPAKPQPPVQSQGLKKKGPGMPPGPIVPGKHNIDIGTWESNKSTPPQIPLPIMTSAPPPLPPQPKTTMPPVLGGGQMRPGWAGPPPPQPARQSLQVAHQQPPPPQRGPQHPLPPAFQQQPPTMMPPTHLSSQMQPPTTLTQGMMPAPVHQIIIPSAQTTPLPTSHPVLDELKVKNNYNPTEFDLSAPNSRFFVIKSYSEDDIHRSIKYEIWCSTEHGNKRLDHAYREREGNGCVHLFFSVNGSGHFCGMAQMVSAVDYNSNSSVWSQDKWKGQFKVRWIYVKDVPNVQLRHIRLENNENKPVTNSRDAQEIPHARGLQVLRIMHSFRHSTSIFDDFIHYEKRQEEEDTRKVPPHKEAPGNYPPEGGHPNNRNEQPQQQQQHHREHHRGGGGARNHHQDRDGGDRNDDRHRGGPRPERGDREGHHGGGGHHHRERGRGGRGGGGGSGRN</sequence>
<dbReference type="Pfam" id="PF04146">
    <property type="entry name" value="YTH"/>
    <property type="match status" value="1"/>
</dbReference>
<name>A0A9P0DIY7_9CUCU</name>
<feature type="region of interest" description="Disordered" evidence="4">
    <location>
        <begin position="1"/>
        <end position="49"/>
    </location>
</feature>
<dbReference type="GO" id="GO:1990247">
    <property type="term" value="F:N6-methyladenosine-containing RNA reader activity"/>
    <property type="evidence" value="ECO:0007669"/>
    <property type="project" value="TreeGrafter"/>
</dbReference>
<dbReference type="PANTHER" id="PTHR12357:SF89">
    <property type="entry name" value="YTH DOMAIN-CONTAINING FAMILY PROTEIN"/>
    <property type="match status" value="1"/>
</dbReference>
<dbReference type="InterPro" id="IPR007275">
    <property type="entry name" value="YTH_domain"/>
</dbReference>
<evidence type="ECO:0000259" key="5">
    <source>
        <dbReference type="PROSITE" id="PS50882"/>
    </source>
</evidence>
<comment type="subcellular location">
    <subcellularLocation>
        <location evidence="1">Cytoplasm</location>
    </subcellularLocation>
</comment>
<feature type="compositionally biased region" description="Low complexity" evidence="4">
    <location>
        <begin position="585"/>
        <end position="597"/>
    </location>
</feature>
<dbReference type="Proteomes" id="UP001152799">
    <property type="component" value="Chromosome 7"/>
</dbReference>
<dbReference type="OrthoDB" id="306690at2759"/>
<dbReference type="GO" id="GO:0061157">
    <property type="term" value="P:mRNA destabilization"/>
    <property type="evidence" value="ECO:0007669"/>
    <property type="project" value="TreeGrafter"/>
</dbReference>
<feature type="compositionally biased region" description="Basic residues" evidence="4">
    <location>
        <begin position="598"/>
        <end position="612"/>
    </location>
</feature>
<dbReference type="CDD" id="cd21134">
    <property type="entry name" value="YTH"/>
    <property type="match status" value="1"/>
</dbReference>
<feature type="compositionally biased region" description="Basic and acidic residues" evidence="4">
    <location>
        <begin position="561"/>
        <end position="575"/>
    </location>
</feature>
<feature type="region of interest" description="Disordered" evidence="4">
    <location>
        <begin position="561"/>
        <end position="666"/>
    </location>
</feature>
<dbReference type="Gene3D" id="3.10.590.10">
    <property type="entry name" value="ph1033 like domains"/>
    <property type="match status" value="1"/>
</dbReference>
<dbReference type="InterPro" id="IPR045168">
    <property type="entry name" value="YTH_prot"/>
</dbReference>